<evidence type="ECO:0000256" key="1">
    <source>
        <dbReference type="ARBA" id="ARBA00022729"/>
    </source>
</evidence>
<evidence type="ECO:0000259" key="3">
    <source>
        <dbReference type="Pfam" id="PF18962"/>
    </source>
</evidence>
<dbReference type="PANTHER" id="PTHR31535">
    <property type="match status" value="1"/>
</dbReference>
<organism evidence="4 5">
    <name type="scientific">Salibacter halophilus</name>
    <dbReference type="NCBI Taxonomy" id="1803916"/>
    <lineage>
        <taxon>Bacteria</taxon>
        <taxon>Pseudomonadati</taxon>
        <taxon>Bacteroidota</taxon>
        <taxon>Flavobacteriia</taxon>
        <taxon>Flavobacteriales</taxon>
        <taxon>Salibacteraceae</taxon>
        <taxon>Salibacter</taxon>
    </lineage>
</organism>
<proteinExistence type="predicted"/>
<dbReference type="Gene3D" id="2.60.40.740">
    <property type="match status" value="1"/>
</dbReference>
<dbReference type="Pfam" id="PF13573">
    <property type="entry name" value="SprB"/>
    <property type="match status" value="1"/>
</dbReference>
<dbReference type="RefSeq" id="WP_151169740.1">
    <property type="nucleotide sequence ID" value="NZ_WACR01000012.1"/>
</dbReference>
<keyword evidence="5" id="KW-1185">Reference proteome</keyword>
<dbReference type="InterPro" id="IPR026444">
    <property type="entry name" value="Secre_tail"/>
</dbReference>
<gene>
    <name evidence="4" type="ORF">F3059_12385</name>
</gene>
<dbReference type="AlphaFoldDB" id="A0A6N6M1J3"/>
<feature type="chain" id="PRO_5026874596" evidence="2">
    <location>
        <begin position="25"/>
        <end position="794"/>
    </location>
</feature>
<feature type="signal peptide" evidence="2">
    <location>
        <begin position="1"/>
        <end position="24"/>
    </location>
</feature>
<reference evidence="4 5" key="1">
    <citation type="submission" date="2019-09" db="EMBL/GenBank/DDBJ databases">
        <title>Genomes of Cryomorphaceae.</title>
        <authorList>
            <person name="Bowman J.P."/>
        </authorList>
    </citation>
    <scope>NUCLEOTIDE SEQUENCE [LARGE SCALE GENOMIC DNA]</scope>
    <source>
        <strain evidence="4 5">KCTC 52047</strain>
    </source>
</reference>
<evidence type="ECO:0000313" key="5">
    <source>
        <dbReference type="Proteomes" id="UP000435357"/>
    </source>
</evidence>
<keyword evidence="1 2" id="KW-0732">Signal</keyword>
<name>A0A6N6M1J3_9FLAO</name>
<accession>A0A6N6M1J3</accession>
<dbReference type="InterPro" id="IPR025667">
    <property type="entry name" value="SprB_repeat"/>
</dbReference>
<protein>
    <submittedName>
        <fullName evidence="4">T9SS type A sorting domain-containing protein</fullName>
    </submittedName>
</protein>
<dbReference type="OrthoDB" id="1391570at2"/>
<comment type="caution">
    <text evidence="4">The sequence shown here is derived from an EMBL/GenBank/DDBJ whole genome shotgun (WGS) entry which is preliminary data.</text>
</comment>
<feature type="domain" description="Secretion system C-terminal sorting" evidence="3">
    <location>
        <begin position="719"/>
        <end position="793"/>
    </location>
</feature>
<dbReference type="EMBL" id="WACR01000012">
    <property type="protein sequence ID" value="KAB1062082.1"/>
    <property type="molecule type" value="Genomic_DNA"/>
</dbReference>
<dbReference type="PANTHER" id="PTHR31535:SF3">
    <property type="entry name" value="REGULATORY PROTEIN ZESTE"/>
    <property type="match status" value="1"/>
</dbReference>
<dbReference type="NCBIfam" id="TIGR04183">
    <property type="entry name" value="Por_Secre_tail"/>
    <property type="match status" value="1"/>
</dbReference>
<evidence type="ECO:0000256" key="2">
    <source>
        <dbReference type="SAM" id="SignalP"/>
    </source>
</evidence>
<dbReference type="Pfam" id="PF18962">
    <property type="entry name" value="Por_Secre_tail"/>
    <property type="match status" value="1"/>
</dbReference>
<sequence length="794" mass="81295">MRKTLHLFNVVVFSLICVVGYSQTYTFTNAGATGENGPTQAQINTAYTGTNLDGAVTSNGGIQYWEVPSSGLYEITALGGQGYGTYGGRGASITGEFLLNGGDTLKILVGQAAPIYPSPSYDHQYGGGGGSFITTTNNTPLIVAGGGGGNHALSFIASCDGQITQNGAAGVGGSTIGAGGTNGNGGQQASSADGGAGIYGNGNGSAAGVAFVNGGQGGSDEGIGGFGGGGGTSSWNNYRCGGGGGYSGGGAANNGGTCCPTGGGGGSFNGGQNPVNLAGVQTGHGLVVINRLSGGAPNDAGVSSIEGDGETVTCAGMYELEATINNFGTLQLNSFQVNWSVNGALQTPLVFNNVLDTLNGQGSSDTLLTLGQFDIQSAGTYNIIVWTSMPNGVSDTSNFNDTSRAEIYADLLDLSVVDFQDVRCAGESNGVVKVTSNAYNPVYYWSSGAIGDSVSTLWAETHQVVVSDTTNRCPDTLDVTVLEPTPVSVSLLSGGSVPCFGDNLGMVSVEGLGGVGGYTYYWGNGSTDSTRNNLNVNTTHNVTVTDGNGCQATESFTIFEPEELQIETTNINSNAGCENQIGLVAIDAVGGTEPYSYSWSNGATGSAISGLSGGNYTVTVTDKNGCQQVESYRIYDIDVSVTNLSPTLVANLSGATYQWINCDTGTPVDGATSSTFTPEDNGSYAVVISSGNCSDTSRCIDVLNTSTDVLNGDLQRLNVFPNPSSGEFSLIFGSTVKNATIELVDVKGVTLMTREVDYLEKGQKLLFNIDSSKGVYFMNVKTDNHKQVLRILIN</sequence>
<dbReference type="Proteomes" id="UP000435357">
    <property type="component" value="Unassembled WGS sequence"/>
</dbReference>
<evidence type="ECO:0000313" key="4">
    <source>
        <dbReference type="EMBL" id="KAB1062082.1"/>
    </source>
</evidence>